<dbReference type="KEGG" id="vg:56132572"/>
<accession>A0A455VH94</accession>
<dbReference type="Proteomes" id="UP000291120">
    <property type="component" value="Segment"/>
</dbReference>
<keyword evidence="2" id="KW-1185">Reference proteome</keyword>
<protein>
    <submittedName>
        <fullName evidence="1">Uncharacterized protein</fullName>
    </submittedName>
</protein>
<dbReference type="RefSeq" id="YP_009900353.1">
    <property type="nucleotide sequence ID" value="NC_049805.1"/>
</dbReference>
<organism evidence="1 2">
    <name type="scientific">Lactococcus phage phiQ1</name>
    <dbReference type="NCBI Taxonomy" id="2488571"/>
    <lineage>
        <taxon>Viruses</taxon>
        <taxon>Duplodnaviria</taxon>
        <taxon>Heunggongvirae</taxon>
        <taxon>Uroviricota</taxon>
        <taxon>Caudoviricetes</taxon>
        <taxon>Teubervirus</taxon>
        <taxon>Teubervirus Q1</taxon>
    </lineage>
</organism>
<proteinExistence type="predicted"/>
<dbReference type="GeneID" id="56132572"/>
<evidence type="ECO:0000313" key="1">
    <source>
        <dbReference type="EMBL" id="BBI90376.1"/>
    </source>
</evidence>
<name>A0A455VH94_9CAUD</name>
<evidence type="ECO:0000313" key="2">
    <source>
        <dbReference type="Proteomes" id="UP000291120"/>
    </source>
</evidence>
<sequence length="69" mass="8138">MVFVIIVQNVVKAFLNGKVVVMIDYEKLDWFGCKVCGLRFMMVDSNLEWYYCPDCGNINKNKQHEEDKK</sequence>
<reference evidence="1 2" key="1">
    <citation type="submission" date="2019-03" db="EMBL/GenBank/DDBJ databases">
        <title>Complete genome sequencing analysis of lytic phage phiQ1.</title>
        <authorList>
            <person name="Kimuro A."/>
            <person name="Yamasaka A."/>
            <person name="Fujino Y."/>
            <person name="Doi K."/>
        </authorList>
    </citation>
    <scope>NUCLEOTIDE SEQUENCE [LARGE SCALE GENOMIC DNA]</scope>
    <source>
        <strain evidence="2">phiQ1</strain>
    </source>
</reference>
<dbReference type="EMBL" id="AP019527">
    <property type="protein sequence ID" value="BBI90376.1"/>
    <property type="molecule type" value="Genomic_DNA"/>
</dbReference>